<proteinExistence type="predicted"/>
<dbReference type="HOGENOM" id="CLU_058388_0_0_9"/>
<dbReference type="STRING" id="1548.CSCA_4842"/>
<dbReference type="EMBL" id="CP009933">
    <property type="protein sequence ID" value="AKA71967.1"/>
    <property type="molecule type" value="Genomic_DNA"/>
</dbReference>
<dbReference type="AlphaFoldDB" id="A0A0E3JRV7"/>
<gene>
    <name evidence="1" type="ORF">CSCA_4842</name>
</gene>
<reference evidence="1 2" key="1">
    <citation type="journal article" date="2015" name="J. Biotechnol.">
        <title>Complete genome sequence of a malodorant-producing acetogen, Clostridium scatologenes ATCC 25775(T).</title>
        <authorList>
            <person name="Zhu Z."/>
            <person name="Guo T."/>
            <person name="Zheng H."/>
            <person name="Song T."/>
            <person name="Ouyang P."/>
            <person name="Xie J."/>
        </authorList>
    </citation>
    <scope>NUCLEOTIDE SEQUENCE [LARGE SCALE GENOMIC DNA]</scope>
    <source>
        <strain evidence="1 2">ATCC 25775</strain>
    </source>
</reference>
<evidence type="ECO:0000313" key="2">
    <source>
        <dbReference type="Proteomes" id="UP000033115"/>
    </source>
</evidence>
<dbReference type="Proteomes" id="UP000033115">
    <property type="component" value="Chromosome"/>
</dbReference>
<accession>A0A0E3JRV7</accession>
<protein>
    <submittedName>
        <fullName evidence="1">Prophage protein</fullName>
    </submittedName>
</protein>
<dbReference type="KEGG" id="csq:CSCA_4842"/>
<keyword evidence="2" id="KW-1185">Reference proteome</keyword>
<organism evidence="1 2">
    <name type="scientific">Clostridium scatologenes</name>
    <dbReference type="NCBI Taxonomy" id="1548"/>
    <lineage>
        <taxon>Bacteria</taxon>
        <taxon>Bacillati</taxon>
        <taxon>Bacillota</taxon>
        <taxon>Clostridia</taxon>
        <taxon>Eubacteriales</taxon>
        <taxon>Clostridiaceae</taxon>
        <taxon>Clostridium</taxon>
    </lineage>
</organism>
<evidence type="ECO:0000313" key="1">
    <source>
        <dbReference type="EMBL" id="AKA71967.1"/>
    </source>
</evidence>
<sequence>MANNIEYASIFQKVLDTQLIAGATSGWMEGNAGQVIYNGGAEVKIPSITTDGLGNYDRNAGFPQGSVNLTYQTMSLSQDRAKTFTLDAMSVDESNFLATASNVMSEFQKVSVIPEIDAYRYSKMATLAIGAGQAVGGYTPVATDILSKLKADIAKVKDTIGDLPLVITMSSLTKNILENSSEISKQLVVNDFTSGAYSTKVVMIDDCPIIAVPSARLKTAYIFNDGKSTNQTQGGFTADSSAKNINWLISLQQSPIAVSKTDKMRIFDPDTNQTADAYKLDYRKYHDLWIPKNKLQGVFVNIKEALA</sequence>
<name>A0A0E3JRV7_CLOSL</name>
<dbReference type="RefSeq" id="WP_029159900.1">
    <property type="nucleotide sequence ID" value="NZ_CP009933.1"/>
</dbReference>